<gene>
    <name evidence="2" type="ORF">EWM59_25275</name>
    <name evidence="1" type="ORF">EWM59_27145</name>
</gene>
<dbReference type="Gene3D" id="2.60.40.4070">
    <property type="match status" value="1"/>
</dbReference>
<comment type="caution">
    <text evidence="1">The sequence shown here is derived from an EMBL/GenBank/DDBJ whole genome shotgun (WGS) entry which is preliminary data.</text>
</comment>
<proteinExistence type="predicted"/>
<dbReference type="InterPro" id="IPR026341">
    <property type="entry name" value="T9SS_type_B"/>
</dbReference>
<protein>
    <submittedName>
        <fullName evidence="1">Gliding motility-associated C-terminal domain-containing protein</fullName>
    </submittedName>
</protein>
<accession>A0A4Q5LNV2</accession>
<evidence type="ECO:0000313" key="1">
    <source>
        <dbReference type="EMBL" id="RYU91042.1"/>
    </source>
</evidence>
<dbReference type="EMBL" id="SEWF01000106">
    <property type="protein sequence ID" value="RYU91042.1"/>
    <property type="molecule type" value="Genomic_DNA"/>
</dbReference>
<dbReference type="NCBIfam" id="TIGR04131">
    <property type="entry name" value="Bac_Flav_CTERM"/>
    <property type="match status" value="1"/>
</dbReference>
<feature type="non-terminal residue" evidence="1">
    <location>
        <position position="1"/>
    </location>
</feature>
<organism evidence="1 3">
    <name type="scientific">Emticicia agri</name>
    <dbReference type="NCBI Taxonomy" id="2492393"/>
    <lineage>
        <taxon>Bacteria</taxon>
        <taxon>Pseudomonadati</taxon>
        <taxon>Bacteroidota</taxon>
        <taxon>Cytophagia</taxon>
        <taxon>Cytophagales</taxon>
        <taxon>Leadbetterellaceae</taxon>
        <taxon>Emticicia</taxon>
    </lineage>
</organism>
<dbReference type="AlphaFoldDB" id="A0A4Q5LNV2"/>
<dbReference type="Gene3D" id="2.60.40.10">
    <property type="entry name" value="Immunoglobulins"/>
    <property type="match status" value="1"/>
</dbReference>
<dbReference type="OrthoDB" id="1123245at2"/>
<evidence type="ECO:0000313" key="3">
    <source>
        <dbReference type="Proteomes" id="UP000293162"/>
    </source>
</evidence>
<reference evidence="1 3" key="1">
    <citation type="submission" date="2019-02" db="EMBL/GenBank/DDBJ databases">
        <title>Bacterial novel species Emticicia sp. 17J42-9 isolated from soil.</title>
        <authorList>
            <person name="Jung H.-Y."/>
        </authorList>
    </citation>
    <scope>NUCLEOTIDE SEQUENCE [LARGE SCALE GENOMIC DNA]</scope>
    <source>
        <strain evidence="1 3">17J42-9</strain>
    </source>
</reference>
<dbReference type="InterPro" id="IPR013783">
    <property type="entry name" value="Ig-like_fold"/>
</dbReference>
<dbReference type="RefSeq" id="WP_130024022.1">
    <property type="nucleotide sequence ID" value="NZ_SEWF01000070.1"/>
</dbReference>
<dbReference type="Proteomes" id="UP000293162">
    <property type="component" value="Unassembled WGS sequence"/>
</dbReference>
<dbReference type="EMBL" id="SEWF01000070">
    <property type="protein sequence ID" value="RYU92830.1"/>
    <property type="molecule type" value="Genomic_DNA"/>
</dbReference>
<keyword evidence="3" id="KW-1185">Reference proteome</keyword>
<evidence type="ECO:0000313" key="2">
    <source>
        <dbReference type="EMBL" id="RYU92830.1"/>
    </source>
</evidence>
<dbReference type="Pfam" id="PF13585">
    <property type="entry name" value="CHU_C"/>
    <property type="match status" value="1"/>
</dbReference>
<name>A0A4Q5LNV2_9BACT</name>
<sequence>TYTYLDDGIDRYAADGVNTIEMQVDTNYCYKVETFGAYGRLPQFGTLRNFSQVMCSSPIDNTPPCPPELSIDDLNCENLDREAICETNTLSNKLSWKTPASSGGLLCRSDIIRYNIYFARYKEDTPKLLAAIDKPVPPETSFTHTRSVQDGFAGCYYITAVNSLNIESSASATICKDNCATVLLPNVFTPNGDGKNDTFTPMTCSAFIQNIDIEIYNRYGLKVYQSGSSNILSWDGRSSSGVELPSGTYYYLAKVSLQRLDRKDETPTTIKGWVELIR</sequence>